<keyword evidence="2" id="KW-1185">Reference proteome</keyword>
<dbReference type="Proteomes" id="UP000729733">
    <property type="component" value="Unassembled WGS sequence"/>
</dbReference>
<name>A0A964BRG7_9CYAN</name>
<evidence type="ECO:0000313" key="2">
    <source>
        <dbReference type="Proteomes" id="UP000729733"/>
    </source>
</evidence>
<dbReference type="RefSeq" id="WP_229639873.1">
    <property type="nucleotide sequence ID" value="NZ_JADWDC010000013.1"/>
</dbReference>
<gene>
    <name evidence="1" type="ORF">I4641_07575</name>
</gene>
<comment type="caution">
    <text evidence="1">The sequence shown here is derived from an EMBL/GenBank/DDBJ whole genome shotgun (WGS) entry which is preliminary data.</text>
</comment>
<sequence length="342" mass="37536">MPQTNTSENFLTQIIDTVGSLTETLTTQTQKILEQTTVSTGETLAWIASNPILSSADKILGLDWLMTFLGQADVAKIEANVAKMRSQYPQETSNQIAHRLIVQKTWSGGRLGLLTNIIPPIAALFLGIELIATTKLQTEMVYEIASAYGLDLQDPARRGEVLAIFGLSLGADVLKTGLTVVEIIPGIGAVVGASTNAAMLYVLGQTACRFYERKSSNIELAFIQQETDTDWQLALNQSKVMDRILAQMVRVSYPQQDWKEILPKIQEISPASVGTIAENLTSSHDLEALLDELIPEFAPLTLNRCYEIAISNGNITLEEQEILSQLAVKFDLDMSTLNGEQY</sequence>
<reference evidence="1" key="1">
    <citation type="journal article" date="2021" name="Antonie Van Leeuwenhoek">
        <title>Draft genome and description of Waterburya agarophytonicola gen. nov. sp. nov. (Pleurocapsales, Cyanobacteria): a seaweed symbiont.</title>
        <authorList>
            <person name="Bonthond G."/>
            <person name="Shalygin S."/>
            <person name="Bayer T."/>
            <person name="Weinberger F."/>
        </authorList>
    </citation>
    <scope>NUCLEOTIDE SEQUENCE</scope>
    <source>
        <strain evidence="1">KI4</strain>
    </source>
</reference>
<evidence type="ECO:0000313" key="1">
    <source>
        <dbReference type="EMBL" id="MCC0176836.1"/>
    </source>
</evidence>
<organism evidence="1 2">
    <name type="scientific">Waterburya agarophytonicola KI4</name>
    <dbReference type="NCBI Taxonomy" id="2874699"/>
    <lineage>
        <taxon>Bacteria</taxon>
        <taxon>Bacillati</taxon>
        <taxon>Cyanobacteriota</taxon>
        <taxon>Cyanophyceae</taxon>
        <taxon>Pleurocapsales</taxon>
        <taxon>Hyellaceae</taxon>
        <taxon>Waterburya</taxon>
        <taxon>Waterburya agarophytonicola</taxon>
    </lineage>
</organism>
<dbReference type="AlphaFoldDB" id="A0A964BRG7"/>
<proteinExistence type="predicted"/>
<protein>
    <recommendedName>
        <fullName evidence="3">EcsC family protein</fullName>
    </recommendedName>
</protein>
<accession>A0A964BRG7</accession>
<evidence type="ECO:0008006" key="3">
    <source>
        <dbReference type="Google" id="ProtNLM"/>
    </source>
</evidence>
<dbReference type="EMBL" id="JADWDC010000013">
    <property type="protein sequence ID" value="MCC0176836.1"/>
    <property type="molecule type" value="Genomic_DNA"/>
</dbReference>